<evidence type="ECO:0000313" key="1">
    <source>
        <dbReference type="EMBL" id="TLS49630.1"/>
    </source>
</evidence>
<dbReference type="SUPFAM" id="SSF48371">
    <property type="entry name" value="ARM repeat"/>
    <property type="match status" value="1"/>
</dbReference>
<accession>A0A5R9G697</accession>
<comment type="caution">
    <text evidence="1">The sequence shown here is derived from an EMBL/GenBank/DDBJ whole genome shotgun (WGS) entry which is preliminary data.</text>
</comment>
<name>A0A5R9G697_9BACL</name>
<dbReference type="OrthoDB" id="5510862at2"/>
<evidence type="ECO:0000313" key="2">
    <source>
        <dbReference type="Proteomes" id="UP000309676"/>
    </source>
</evidence>
<keyword evidence="2" id="KW-1185">Reference proteome</keyword>
<organism evidence="1 2">
    <name type="scientific">Paenibacillus antri</name>
    <dbReference type="NCBI Taxonomy" id="2582848"/>
    <lineage>
        <taxon>Bacteria</taxon>
        <taxon>Bacillati</taxon>
        <taxon>Bacillota</taxon>
        <taxon>Bacilli</taxon>
        <taxon>Bacillales</taxon>
        <taxon>Paenibacillaceae</taxon>
        <taxon>Paenibacillus</taxon>
    </lineage>
</organism>
<dbReference type="RefSeq" id="WP_138197073.1">
    <property type="nucleotide sequence ID" value="NZ_VCIW01000020.1"/>
</dbReference>
<dbReference type="AlphaFoldDB" id="A0A5R9G697"/>
<protein>
    <recommendedName>
        <fullName evidence="3">HEAT repeat domain-containing protein</fullName>
    </recommendedName>
</protein>
<sequence length="179" mass="20564">MQALIEQLFSPDRDAASEAFHELNRLSEEPVEWSYDAWDRLASDLTHKDNRRRSHASQLLSNLAKSDPEGRIEAVFPELLEATKDERFVTARHCLLSMWKIALVGPERKRMVMEGLAGRFRECAGEKNGTLIRYDIVESLGKLYDADPDEAVKSLALELIGLEEDPKYRKKYASVWKKK</sequence>
<gene>
    <name evidence="1" type="ORF">FE782_24925</name>
</gene>
<proteinExistence type="predicted"/>
<dbReference type="InterPro" id="IPR016024">
    <property type="entry name" value="ARM-type_fold"/>
</dbReference>
<evidence type="ECO:0008006" key="3">
    <source>
        <dbReference type="Google" id="ProtNLM"/>
    </source>
</evidence>
<dbReference type="Gene3D" id="1.25.10.10">
    <property type="entry name" value="Leucine-rich Repeat Variant"/>
    <property type="match status" value="1"/>
</dbReference>
<dbReference type="EMBL" id="VCIW01000020">
    <property type="protein sequence ID" value="TLS49630.1"/>
    <property type="molecule type" value="Genomic_DNA"/>
</dbReference>
<dbReference type="Proteomes" id="UP000309676">
    <property type="component" value="Unassembled WGS sequence"/>
</dbReference>
<reference evidence="1 2" key="1">
    <citation type="submission" date="2019-05" db="EMBL/GenBank/DDBJ databases">
        <authorList>
            <person name="Narsing Rao M.P."/>
            <person name="Li W.J."/>
        </authorList>
    </citation>
    <scope>NUCLEOTIDE SEQUENCE [LARGE SCALE GENOMIC DNA]</scope>
    <source>
        <strain evidence="1 2">SYSU_K30003</strain>
    </source>
</reference>
<dbReference type="InterPro" id="IPR011989">
    <property type="entry name" value="ARM-like"/>
</dbReference>